<dbReference type="InterPro" id="IPR050973">
    <property type="entry name" value="H3K9_Histone-Lys_N-MTase"/>
</dbReference>
<feature type="compositionally biased region" description="Polar residues" evidence="8">
    <location>
        <begin position="23"/>
        <end position="34"/>
    </location>
</feature>
<dbReference type="OrthoDB" id="308383at2759"/>
<dbReference type="GeneID" id="28840674"/>
<feature type="compositionally biased region" description="Basic and acidic residues" evidence="8">
    <location>
        <begin position="78"/>
        <end position="97"/>
    </location>
</feature>
<feature type="region of interest" description="Disordered" evidence="8">
    <location>
        <begin position="65"/>
        <end position="97"/>
    </location>
</feature>
<dbReference type="InterPro" id="IPR046341">
    <property type="entry name" value="SET_dom_sf"/>
</dbReference>
<evidence type="ECO:0000256" key="6">
    <source>
        <dbReference type="ARBA" id="ARBA00022723"/>
    </source>
</evidence>
<dbReference type="Pfam" id="PF05033">
    <property type="entry name" value="Pre-SET"/>
    <property type="match status" value="1"/>
</dbReference>
<dbReference type="PROSITE" id="PS50280">
    <property type="entry name" value="SET"/>
    <property type="match status" value="1"/>
</dbReference>
<name>A0A1B8GF92_9PEZI</name>
<evidence type="ECO:0000259" key="11">
    <source>
        <dbReference type="PROSITE" id="PS50868"/>
    </source>
</evidence>
<keyword evidence="3" id="KW-0489">Methyltransferase</keyword>
<evidence type="ECO:0000256" key="4">
    <source>
        <dbReference type="ARBA" id="ARBA00022679"/>
    </source>
</evidence>
<dbReference type="Proteomes" id="UP000091956">
    <property type="component" value="Unassembled WGS sequence"/>
</dbReference>
<dbReference type="CDD" id="cd19473">
    <property type="entry name" value="SET_SUV39H_DIM5-like"/>
    <property type="match status" value="1"/>
</dbReference>
<dbReference type="AlphaFoldDB" id="A0A1B8GF92"/>
<evidence type="ECO:0000256" key="1">
    <source>
        <dbReference type="ARBA" id="ARBA00004286"/>
    </source>
</evidence>
<gene>
    <name evidence="12" type="ORF">VE01_07288</name>
</gene>
<evidence type="ECO:0000313" key="12">
    <source>
        <dbReference type="EMBL" id="OBT94500.1"/>
    </source>
</evidence>
<dbReference type="GO" id="GO:0005694">
    <property type="term" value="C:chromosome"/>
    <property type="evidence" value="ECO:0007669"/>
    <property type="project" value="UniProtKB-SubCell"/>
</dbReference>
<dbReference type="InterPro" id="IPR001214">
    <property type="entry name" value="SET_dom"/>
</dbReference>
<dbReference type="STRING" id="342668.A0A1B8GF92"/>
<keyword evidence="2" id="KW-0158">Chromosome</keyword>
<dbReference type="SMART" id="SM00317">
    <property type="entry name" value="SET"/>
    <property type="match status" value="1"/>
</dbReference>
<dbReference type="SUPFAM" id="SSF82199">
    <property type="entry name" value="SET domain"/>
    <property type="match status" value="1"/>
</dbReference>
<dbReference type="PROSITE" id="PS50867">
    <property type="entry name" value="PRE_SET"/>
    <property type="match status" value="1"/>
</dbReference>
<evidence type="ECO:0000259" key="9">
    <source>
        <dbReference type="PROSITE" id="PS50280"/>
    </source>
</evidence>
<keyword evidence="13" id="KW-1185">Reference proteome</keyword>
<organism evidence="12 13">
    <name type="scientific">Pseudogymnoascus verrucosus</name>
    <dbReference type="NCBI Taxonomy" id="342668"/>
    <lineage>
        <taxon>Eukaryota</taxon>
        <taxon>Fungi</taxon>
        <taxon>Dikarya</taxon>
        <taxon>Ascomycota</taxon>
        <taxon>Pezizomycotina</taxon>
        <taxon>Leotiomycetes</taxon>
        <taxon>Thelebolales</taxon>
        <taxon>Thelebolaceae</taxon>
        <taxon>Pseudogymnoascus</taxon>
    </lineage>
</organism>
<feature type="domain" description="Post-SET" evidence="11">
    <location>
        <begin position="451"/>
        <end position="467"/>
    </location>
</feature>
<feature type="domain" description="SET" evidence="9">
    <location>
        <begin position="296"/>
        <end position="432"/>
    </location>
</feature>
<dbReference type="RefSeq" id="XP_018128233.1">
    <property type="nucleotide sequence ID" value="XM_018276723.2"/>
</dbReference>
<keyword evidence="4" id="KW-0808">Transferase</keyword>
<protein>
    <recommendedName>
        <fullName evidence="14">Histone-lysine N-methyltransferase, H3 lysine-9 specific dim-5</fullName>
    </recommendedName>
</protein>
<sequence>MSLSVAESSLAMLSTKRAGDNEATFSNGTTSSSDMVKVKRAPKSMIGVNRGMVARARALSALLSTSHLQLSKSKTRPQPRDDRDRQRDQKHSTKMPLDDMRERHRLYHGTTKPAEELDLSVLNTRRQISRHPSVAKAPSQDENDDVVFLYDTKGLEKEKIGCNFCELAKFSTHSDYPVTVTNNVDKATFPEGFHFIEHSILREGVARADAGFRMGCECGEDGDCEYRGCYCIQDMEAKKNKLGQPKKANAYLSKGPKAGCLRKDILDSRLVLYECHDSCACSKDCINRIVEQGRKVPLEIFRTSDGRGWGVRSSVTIQEGQFLDTYVGEIITSAEAQRRREDSRVAQRKDVYLFALDKFSDPESIDERLSGPCLEVDGEFMAGPTRFINHSCDPNLRIFARVGDHADKHIHDLAFFAIRDIPAGEELTFDYVDGLEGDLAEDGKVQKHHKDMTECLCGAPECRKFLW</sequence>
<dbReference type="Pfam" id="PF00856">
    <property type="entry name" value="SET"/>
    <property type="match status" value="1"/>
</dbReference>
<evidence type="ECO:0008006" key="14">
    <source>
        <dbReference type="Google" id="ProtNLM"/>
    </source>
</evidence>
<dbReference type="GO" id="GO:0042054">
    <property type="term" value="F:histone methyltransferase activity"/>
    <property type="evidence" value="ECO:0007669"/>
    <property type="project" value="InterPro"/>
</dbReference>
<dbReference type="PANTHER" id="PTHR46223">
    <property type="entry name" value="HISTONE-LYSINE N-METHYLTRANSFERASE SUV39H"/>
    <property type="match status" value="1"/>
</dbReference>
<dbReference type="InterPro" id="IPR007728">
    <property type="entry name" value="Pre-SET_dom"/>
</dbReference>
<dbReference type="GO" id="GO:0032259">
    <property type="term" value="P:methylation"/>
    <property type="evidence" value="ECO:0007669"/>
    <property type="project" value="UniProtKB-KW"/>
</dbReference>
<keyword evidence="7" id="KW-0862">Zinc</keyword>
<evidence type="ECO:0000256" key="7">
    <source>
        <dbReference type="ARBA" id="ARBA00022833"/>
    </source>
</evidence>
<keyword evidence="5" id="KW-0949">S-adenosyl-L-methionine</keyword>
<evidence type="ECO:0000313" key="13">
    <source>
        <dbReference type="Proteomes" id="UP000091956"/>
    </source>
</evidence>
<dbReference type="EMBL" id="KV460243">
    <property type="protein sequence ID" value="OBT94500.1"/>
    <property type="molecule type" value="Genomic_DNA"/>
</dbReference>
<reference evidence="12 13" key="1">
    <citation type="submission" date="2016-03" db="EMBL/GenBank/DDBJ databases">
        <title>Comparative genomics of Pseudogymnoascus destructans, the fungus causing white-nose syndrome of bats.</title>
        <authorList>
            <person name="Palmer J.M."/>
            <person name="Drees K.P."/>
            <person name="Foster J.T."/>
            <person name="Lindner D.L."/>
        </authorList>
    </citation>
    <scope>NUCLEOTIDE SEQUENCE [LARGE SCALE GENOMIC DNA]</scope>
    <source>
        <strain evidence="12 13">UAMH 10579</strain>
    </source>
</reference>
<comment type="subcellular location">
    <subcellularLocation>
        <location evidence="1">Chromosome</location>
    </subcellularLocation>
</comment>
<dbReference type="Gene3D" id="2.170.270.10">
    <property type="entry name" value="SET domain"/>
    <property type="match status" value="1"/>
</dbReference>
<evidence type="ECO:0000259" key="10">
    <source>
        <dbReference type="PROSITE" id="PS50867"/>
    </source>
</evidence>
<dbReference type="GO" id="GO:0005634">
    <property type="term" value="C:nucleus"/>
    <property type="evidence" value="ECO:0007669"/>
    <property type="project" value="InterPro"/>
</dbReference>
<evidence type="ECO:0000256" key="3">
    <source>
        <dbReference type="ARBA" id="ARBA00022603"/>
    </source>
</evidence>
<evidence type="ECO:0000256" key="5">
    <source>
        <dbReference type="ARBA" id="ARBA00022691"/>
    </source>
</evidence>
<feature type="domain" description="Pre-SET" evidence="10">
    <location>
        <begin position="214"/>
        <end position="293"/>
    </location>
</feature>
<accession>A0A1B8GF92</accession>
<dbReference type="PROSITE" id="PS50868">
    <property type="entry name" value="POST_SET"/>
    <property type="match status" value="1"/>
</dbReference>
<dbReference type="GO" id="GO:0008270">
    <property type="term" value="F:zinc ion binding"/>
    <property type="evidence" value="ECO:0007669"/>
    <property type="project" value="InterPro"/>
</dbReference>
<evidence type="ECO:0000256" key="8">
    <source>
        <dbReference type="SAM" id="MobiDB-lite"/>
    </source>
</evidence>
<dbReference type="InterPro" id="IPR003616">
    <property type="entry name" value="Post-SET_dom"/>
</dbReference>
<reference evidence="13" key="2">
    <citation type="journal article" date="2018" name="Nat. Commun.">
        <title>Extreme sensitivity to ultraviolet light in the fungal pathogen causing white-nose syndrome of bats.</title>
        <authorList>
            <person name="Palmer J.M."/>
            <person name="Drees K.P."/>
            <person name="Foster J.T."/>
            <person name="Lindner D.L."/>
        </authorList>
    </citation>
    <scope>NUCLEOTIDE SEQUENCE [LARGE SCALE GENOMIC DNA]</scope>
    <source>
        <strain evidence="13">UAMH 10579</strain>
    </source>
</reference>
<proteinExistence type="predicted"/>
<keyword evidence="6" id="KW-0479">Metal-binding</keyword>
<evidence type="ECO:0000256" key="2">
    <source>
        <dbReference type="ARBA" id="ARBA00022454"/>
    </source>
</evidence>
<feature type="region of interest" description="Disordered" evidence="8">
    <location>
        <begin position="16"/>
        <end position="35"/>
    </location>
</feature>
<dbReference type="PANTHER" id="PTHR46223:SF3">
    <property type="entry name" value="HISTONE-LYSINE N-METHYLTRANSFERASE SET-23"/>
    <property type="match status" value="1"/>
</dbReference>